<gene>
    <name evidence="2" type="ORF">S01H1_40913</name>
</gene>
<dbReference type="AlphaFoldDB" id="X0VBF7"/>
<comment type="caution">
    <text evidence="2">The sequence shown here is derived from an EMBL/GenBank/DDBJ whole genome shotgun (WGS) entry which is preliminary data.</text>
</comment>
<reference evidence="2" key="1">
    <citation type="journal article" date="2014" name="Front. Microbiol.">
        <title>High frequency of phylogenetically diverse reductive dehalogenase-homologous genes in deep subseafloor sedimentary metagenomes.</title>
        <authorList>
            <person name="Kawai M."/>
            <person name="Futagami T."/>
            <person name="Toyoda A."/>
            <person name="Takaki Y."/>
            <person name="Nishi S."/>
            <person name="Hori S."/>
            <person name="Arai W."/>
            <person name="Tsubouchi T."/>
            <person name="Morono Y."/>
            <person name="Uchiyama I."/>
            <person name="Ito T."/>
            <person name="Fujiyama A."/>
            <person name="Inagaki F."/>
            <person name="Takami H."/>
        </authorList>
    </citation>
    <scope>NUCLEOTIDE SEQUENCE</scope>
    <source>
        <strain evidence="2">Expedition CK06-06</strain>
    </source>
</reference>
<evidence type="ECO:0000259" key="1">
    <source>
        <dbReference type="Pfam" id="PF00082"/>
    </source>
</evidence>
<dbReference type="InterPro" id="IPR000209">
    <property type="entry name" value="Peptidase_S8/S53_dom"/>
</dbReference>
<feature type="non-terminal residue" evidence="2">
    <location>
        <position position="1"/>
    </location>
</feature>
<dbReference type="EMBL" id="BARS01025929">
    <property type="protein sequence ID" value="GAG09823.1"/>
    <property type="molecule type" value="Genomic_DNA"/>
</dbReference>
<dbReference type="InterPro" id="IPR036852">
    <property type="entry name" value="Peptidase_S8/S53_dom_sf"/>
</dbReference>
<organism evidence="2">
    <name type="scientific">marine sediment metagenome</name>
    <dbReference type="NCBI Taxonomy" id="412755"/>
    <lineage>
        <taxon>unclassified sequences</taxon>
        <taxon>metagenomes</taxon>
        <taxon>ecological metagenomes</taxon>
    </lineage>
</organism>
<protein>
    <recommendedName>
        <fullName evidence="1">Peptidase S8/S53 domain-containing protein</fullName>
    </recommendedName>
</protein>
<dbReference type="Pfam" id="PF00082">
    <property type="entry name" value="Peptidase_S8"/>
    <property type="match status" value="1"/>
</dbReference>
<feature type="non-terminal residue" evidence="2">
    <location>
        <position position="267"/>
    </location>
</feature>
<dbReference type="SUPFAM" id="SSF52743">
    <property type="entry name" value="Subtilisin-like"/>
    <property type="match status" value="1"/>
</dbReference>
<proteinExistence type="predicted"/>
<dbReference type="GO" id="GO:0004252">
    <property type="term" value="F:serine-type endopeptidase activity"/>
    <property type="evidence" value="ECO:0007669"/>
    <property type="project" value="InterPro"/>
</dbReference>
<dbReference type="GO" id="GO:0006508">
    <property type="term" value="P:proteolysis"/>
    <property type="evidence" value="ECO:0007669"/>
    <property type="project" value="InterPro"/>
</dbReference>
<sequence length="267" mass="29643">DQWQTIISYRSTENVKVCILDIGFQGYEALLGSELPSSVVAMSFRADGDLYVSDHGTACAEIVHDMAPDAELLLVNFNTDVEHHNAVNWIIDQGITNQGQKVDIISCSVGWVNLGAGDGTGPICEDVKNTHNNDIIWVSASGNNAERHWEGTFRDPDSDMWCNFEDPGQGEDEWFAFYVVAGTTYQVALNWDDWGTWNGSNYGYSEGNDYDLFLYDSGGVVIASSNNDQIAGAPPEEAVADIAESTGWRYIRIYKWLAPRDCKLELF</sequence>
<dbReference type="Gene3D" id="3.40.50.200">
    <property type="entry name" value="Peptidase S8/S53 domain"/>
    <property type="match status" value="1"/>
</dbReference>
<name>X0VBF7_9ZZZZ</name>
<evidence type="ECO:0000313" key="2">
    <source>
        <dbReference type="EMBL" id="GAG09823.1"/>
    </source>
</evidence>
<accession>X0VBF7</accession>
<feature type="domain" description="Peptidase S8/S53" evidence="1">
    <location>
        <begin position="13"/>
        <end position="145"/>
    </location>
</feature>